<dbReference type="PROSITE" id="PS50088">
    <property type="entry name" value="ANK_REPEAT"/>
    <property type="match status" value="2"/>
</dbReference>
<evidence type="ECO:0000313" key="5">
    <source>
        <dbReference type="EMBL" id="RCW37703.1"/>
    </source>
</evidence>
<dbReference type="SMART" id="SM00248">
    <property type="entry name" value="ANK"/>
    <property type="match status" value="2"/>
</dbReference>
<comment type="caution">
    <text evidence="5">The sequence shown here is derived from an EMBL/GenBank/DDBJ whole genome shotgun (WGS) entry which is preliminary data.</text>
</comment>
<dbReference type="Proteomes" id="UP000253065">
    <property type="component" value="Unassembled WGS sequence"/>
</dbReference>
<evidence type="ECO:0000313" key="6">
    <source>
        <dbReference type="Proteomes" id="UP000252795"/>
    </source>
</evidence>
<keyword evidence="7" id="KW-1185">Reference proteome</keyword>
<sequence>MELTLDKLLIFAVRNGNLDLVKERIEAGANVNYQDPQAGSALGAAIYNDDVSLAQYLLETGADANLPNEHGIVPLELALHHAGDSMVRKLAWFGGKITSRCRPHWRERLEACLRAH</sequence>
<evidence type="ECO:0000256" key="1">
    <source>
        <dbReference type="ARBA" id="ARBA00022737"/>
    </source>
</evidence>
<dbReference type="SUPFAM" id="SSF48403">
    <property type="entry name" value="Ankyrin repeat"/>
    <property type="match status" value="1"/>
</dbReference>
<evidence type="ECO:0000313" key="7">
    <source>
        <dbReference type="Proteomes" id="UP000253065"/>
    </source>
</evidence>
<dbReference type="PANTHER" id="PTHR24171:SF9">
    <property type="entry name" value="ANKYRIN REPEAT DOMAIN-CONTAINING PROTEIN 39"/>
    <property type="match status" value="1"/>
</dbReference>
<dbReference type="EMBL" id="QNSA01000001">
    <property type="protein sequence ID" value="RBP76856.1"/>
    <property type="molecule type" value="Genomic_DNA"/>
</dbReference>
<evidence type="ECO:0000256" key="3">
    <source>
        <dbReference type="PROSITE-ProRule" id="PRU00023"/>
    </source>
</evidence>
<accession>A0A368VAG8</accession>
<evidence type="ECO:0000256" key="2">
    <source>
        <dbReference type="ARBA" id="ARBA00023043"/>
    </source>
</evidence>
<feature type="repeat" description="ANK" evidence="3">
    <location>
        <begin position="9"/>
        <end position="36"/>
    </location>
</feature>
<dbReference type="AlphaFoldDB" id="A0A368VAG8"/>
<keyword evidence="1" id="KW-0677">Repeat</keyword>
<feature type="repeat" description="ANK" evidence="3">
    <location>
        <begin position="37"/>
        <end position="69"/>
    </location>
</feature>
<dbReference type="InterPro" id="IPR036770">
    <property type="entry name" value="Ankyrin_rpt-contain_sf"/>
</dbReference>
<reference evidence="5 6" key="1">
    <citation type="submission" date="2018-07" db="EMBL/GenBank/DDBJ databases">
        <title>Freshwater and sediment microbial communities from various areas in North America, analyzing microbe dynamics in response to fracking.</title>
        <authorList>
            <person name="Lamendella R."/>
        </authorList>
    </citation>
    <scope>NUCLEOTIDE SEQUENCE [LARGE SCALE GENOMIC DNA]</scope>
    <source>
        <strain evidence="5 6">114E</strain>
        <strain evidence="4 7">114E_o</strain>
    </source>
</reference>
<dbReference type="EMBL" id="QPJB01000001">
    <property type="protein sequence ID" value="RCW37703.1"/>
    <property type="molecule type" value="Genomic_DNA"/>
</dbReference>
<dbReference type="Proteomes" id="UP000252795">
    <property type="component" value="Unassembled WGS sequence"/>
</dbReference>
<proteinExistence type="predicted"/>
<dbReference type="Pfam" id="PF12796">
    <property type="entry name" value="Ank_2"/>
    <property type="match status" value="1"/>
</dbReference>
<gene>
    <name evidence="5" type="ORF">DET51_10139</name>
    <name evidence="4" type="ORF">DET64_10139</name>
</gene>
<evidence type="ECO:0000313" key="4">
    <source>
        <dbReference type="EMBL" id="RBP76856.1"/>
    </source>
</evidence>
<organism evidence="5 6">
    <name type="scientific">Marinobacter nauticus</name>
    <name type="common">Marinobacter hydrocarbonoclasticus</name>
    <name type="synonym">Marinobacter aquaeolei</name>
    <dbReference type="NCBI Taxonomy" id="2743"/>
    <lineage>
        <taxon>Bacteria</taxon>
        <taxon>Pseudomonadati</taxon>
        <taxon>Pseudomonadota</taxon>
        <taxon>Gammaproteobacteria</taxon>
        <taxon>Pseudomonadales</taxon>
        <taxon>Marinobacteraceae</taxon>
        <taxon>Marinobacter</taxon>
    </lineage>
</organism>
<dbReference type="PANTHER" id="PTHR24171">
    <property type="entry name" value="ANKYRIN REPEAT DOMAIN-CONTAINING PROTEIN 39-RELATED"/>
    <property type="match status" value="1"/>
</dbReference>
<protein>
    <submittedName>
        <fullName evidence="5">Ankyrin repeat protein</fullName>
    </submittedName>
</protein>
<dbReference type="InterPro" id="IPR002110">
    <property type="entry name" value="Ankyrin_rpt"/>
</dbReference>
<name>A0A368VAG8_MARNT</name>
<dbReference type="Gene3D" id="1.25.40.20">
    <property type="entry name" value="Ankyrin repeat-containing domain"/>
    <property type="match status" value="1"/>
</dbReference>
<dbReference type="RefSeq" id="WP_113878817.1">
    <property type="nucleotide sequence ID" value="NZ_QNSA01000001.1"/>
</dbReference>
<keyword evidence="2 3" id="KW-0040">ANK repeat</keyword>